<accession>A0A8X6IEA1</accession>
<reference evidence="1" key="1">
    <citation type="submission" date="2020-08" db="EMBL/GenBank/DDBJ databases">
        <title>Multicomponent nature underlies the extraordinary mechanical properties of spider dragline silk.</title>
        <authorList>
            <person name="Kono N."/>
            <person name="Nakamura H."/>
            <person name="Mori M."/>
            <person name="Yoshida Y."/>
            <person name="Ohtoshi R."/>
            <person name="Malay A.D."/>
            <person name="Moran D.A.P."/>
            <person name="Tomita M."/>
            <person name="Numata K."/>
            <person name="Arakawa K."/>
        </authorList>
    </citation>
    <scope>NUCLEOTIDE SEQUENCE</scope>
</reference>
<dbReference type="EMBL" id="BMAW01043864">
    <property type="protein sequence ID" value="GFS41507.1"/>
    <property type="molecule type" value="Genomic_DNA"/>
</dbReference>
<keyword evidence="2" id="KW-1185">Reference proteome</keyword>
<organism evidence="1 2">
    <name type="scientific">Nephila pilipes</name>
    <name type="common">Giant wood spider</name>
    <name type="synonym">Nephila maculata</name>
    <dbReference type="NCBI Taxonomy" id="299642"/>
    <lineage>
        <taxon>Eukaryota</taxon>
        <taxon>Metazoa</taxon>
        <taxon>Ecdysozoa</taxon>
        <taxon>Arthropoda</taxon>
        <taxon>Chelicerata</taxon>
        <taxon>Arachnida</taxon>
        <taxon>Araneae</taxon>
        <taxon>Araneomorphae</taxon>
        <taxon>Entelegynae</taxon>
        <taxon>Araneoidea</taxon>
        <taxon>Nephilidae</taxon>
        <taxon>Nephila</taxon>
    </lineage>
</organism>
<proteinExistence type="predicted"/>
<dbReference type="AlphaFoldDB" id="A0A8X6IEA1"/>
<protein>
    <submittedName>
        <fullName evidence="1">Uncharacterized protein</fullName>
    </submittedName>
</protein>
<dbReference type="Proteomes" id="UP000887013">
    <property type="component" value="Unassembled WGS sequence"/>
</dbReference>
<evidence type="ECO:0000313" key="1">
    <source>
        <dbReference type="EMBL" id="GFS41507.1"/>
    </source>
</evidence>
<comment type="caution">
    <text evidence="1">The sequence shown here is derived from an EMBL/GenBank/DDBJ whole genome shotgun (WGS) entry which is preliminary data.</text>
</comment>
<sequence>MICEEEKFKKTASDYLDGAHSPSITGAIHYCTVGALPTCFRPGPVRSALDDLVDLLPGTPYRHWSMDA</sequence>
<name>A0A8X6IEA1_NEPPI</name>
<gene>
    <name evidence="1" type="ORF">NPIL_135691</name>
</gene>
<evidence type="ECO:0000313" key="2">
    <source>
        <dbReference type="Proteomes" id="UP000887013"/>
    </source>
</evidence>